<comment type="caution">
    <text evidence="1">The sequence shown here is derived from an EMBL/GenBank/DDBJ whole genome shotgun (WGS) entry which is preliminary data.</text>
</comment>
<evidence type="ECO:0000313" key="2">
    <source>
        <dbReference type="Proteomes" id="UP000770717"/>
    </source>
</evidence>
<keyword evidence="2" id="KW-1185">Reference proteome</keyword>
<dbReference type="AlphaFoldDB" id="A0A8J6E5Y7"/>
<dbReference type="Proteomes" id="UP000770717">
    <property type="component" value="Unassembled WGS sequence"/>
</dbReference>
<gene>
    <name evidence="1" type="ORF">GDO78_020078</name>
</gene>
<evidence type="ECO:0000313" key="1">
    <source>
        <dbReference type="EMBL" id="KAG9464350.1"/>
    </source>
</evidence>
<proteinExistence type="predicted"/>
<protein>
    <submittedName>
        <fullName evidence="1">Uncharacterized protein</fullName>
    </submittedName>
</protein>
<dbReference type="EMBL" id="WNTK01004598">
    <property type="protein sequence ID" value="KAG9464350.1"/>
    <property type="molecule type" value="Genomic_DNA"/>
</dbReference>
<organism evidence="1 2">
    <name type="scientific">Eleutherodactylus coqui</name>
    <name type="common">Puerto Rican coqui</name>
    <dbReference type="NCBI Taxonomy" id="57060"/>
    <lineage>
        <taxon>Eukaryota</taxon>
        <taxon>Metazoa</taxon>
        <taxon>Chordata</taxon>
        <taxon>Craniata</taxon>
        <taxon>Vertebrata</taxon>
        <taxon>Euteleostomi</taxon>
        <taxon>Amphibia</taxon>
        <taxon>Batrachia</taxon>
        <taxon>Anura</taxon>
        <taxon>Neobatrachia</taxon>
        <taxon>Hyloidea</taxon>
        <taxon>Eleutherodactylidae</taxon>
        <taxon>Eleutherodactylinae</taxon>
        <taxon>Eleutherodactylus</taxon>
        <taxon>Eleutherodactylus</taxon>
    </lineage>
</organism>
<accession>A0A8J6E5Y7</accession>
<reference evidence="1" key="1">
    <citation type="thesis" date="2020" institute="ProQuest LLC" country="789 East Eisenhower Parkway, Ann Arbor, MI, USA">
        <title>Comparative Genomics and Chromosome Evolution.</title>
        <authorList>
            <person name="Mudd A.B."/>
        </authorList>
    </citation>
    <scope>NUCLEOTIDE SEQUENCE</scope>
    <source>
        <strain evidence="1">HN-11 Male</strain>
        <tissue evidence="1">Kidney and liver</tissue>
    </source>
</reference>
<name>A0A8J6E5Y7_ELECQ</name>
<sequence>MSLGTLQTSNPRAVMFSSVSQSPLLESSLGWSTLYHTVHLQGGHVGFSREVGISVLV</sequence>